<name>A0A813L0C9_POLGL</name>
<feature type="transmembrane region" description="Helical" evidence="6">
    <location>
        <begin position="97"/>
        <end position="116"/>
    </location>
</feature>
<dbReference type="GO" id="GO:0016811">
    <property type="term" value="F:hydrolase activity, acting on carbon-nitrogen (but not peptide) bonds, in linear amides"/>
    <property type="evidence" value="ECO:0007669"/>
    <property type="project" value="TreeGrafter"/>
</dbReference>
<keyword evidence="3" id="KW-0479">Metal-binding</keyword>
<dbReference type="EMBL" id="CAJNNW010032312">
    <property type="protein sequence ID" value="CAE8712357.1"/>
    <property type="molecule type" value="Genomic_DNA"/>
</dbReference>
<comment type="caution">
    <text evidence="7">The sequence shown here is derived from an EMBL/GenBank/DDBJ whole genome shotgun (WGS) entry which is preliminary data.</text>
</comment>
<organism evidence="7 8">
    <name type="scientific">Polarella glacialis</name>
    <name type="common">Dinoflagellate</name>
    <dbReference type="NCBI Taxonomy" id="89957"/>
    <lineage>
        <taxon>Eukaryota</taxon>
        <taxon>Sar</taxon>
        <taxon>Alveolata</taxon>
        <taxon>Dinophyceae</taxon>
        <taxon>Suessiales</taxon>
        <taxon>Suessiaceae</taxon>
        <taxon>Polarella</taxon>
    </lineage>
</organism>
<keyword evidence="6" id="KW-0812">Transmembrane</keyword>
<dbReference type="SUPFAM" id="SSF53187">
    <property type="entry name" value="Zn-dependent exopeptidases"/>
    <property type="match status" value="1"/>
</dbReference>
<evidence type="ECO:0000256" key="4">
    <source>
        <dbReference type="ARBA" id="ARBA00022801"/>
    </source>
</evidence>
<keyword evidence="6" id="KW-1133">Transmembrane helix</keyword>
<evidence type="ECO:0000256" key="6">
    <source>
        <dbReference type="SAM" id="Phobius"/>
    </source>
</evidence>
<comment type="similarity">
    <text evidence="1">Belongs to the peptidase M20A family.</text>
</comment>
<dbReference type="FunFam" id="3.40.630.10:FF:000027">
    <property type="entry name" value="N-fatty-acyl-amino acid synthase/hydrolase PM20D1"/>
    <property type="match status" value="1"/>
</dbReference>
<dbReference type="AlphaFoldDB" id="A0A813L0C9"/>
<evidence type="ECO:0000256" key="3">
    <source>
        <dbReference type="ARBA" id="ARBA00022723"/>
    </source>
</evidence>
<feature type="transmembrane region" description="Helical" evidence="6">
    <location>
        <begin position="65"/>
        <end position="85"/>
    </location>
</feature>
<accession>A0A813L0C9</accession>
<dbReference type="Pfam" id="PF01546">
    <property type="entry name" value="Peptidase_M20"/>
    <property type="match status" value="1"/>
</dbReference>
<keyword evidence="2" id="KW-0645">Protease</keyword>
<dbReference type="GO" id="GO:0006520">
    <property type="term" value="P:amino acid metabolic process"/>
    <property type="evidence" value="ECO:0007669"/>
    <property type="project" value="TreeGrafter"/>
</dbReference>
<dbReference type="GO" id="GO:0046872">
    <property type="term" value="F:metal ion binding"/>
    <property type="evidence" value="ECO:0007669"/>
    <property type="project" value="UniProtKB-KW"/>
</dbReference>
<dbReference type="GO" id="GO:0043605">
    <property type="term" value="P:amide catabolic process"/>
    <property type="evidence" value="ECO:0007669"/>
    <property type="project" value="TreeGrafter"/>
</dbReference>
<evidence type="ECO:0000256" key="2">
    <source>
        <dbReference type="ARBA" id="ARBA00022670"/>
    </source>
</evidence>
<dbReference type="Gene3D" id="3.40.630.10">
    <property type="entry name" value="Zn peptidases"/>
    <property type="match status" value="1"/>
</dbReference>
<evidence type="ECO:0000256" key="5">
    <source>
        <dbReference type="ARBA" id="ARBA00022833"/>
    </source>
</evidence>
<dbReference type="Proteomes" id="UP000626109">
    <property type="component" value="Unassembled WGS sequence"/>
</dbReference>
<protein>
    <recommendedName>
        <fullName evidence="9">Peptidase M20 dimerisation domain-containing protein</fullName>
    </recommendedName>
</protein>
<dbReference type="InterPro" id="IPR002933">
    <property type="entry name" value="Peptidase_M20"/>
</dbReference>
<keyword evidence="6" id="KW-0472">Membrane</keyword>
<dbReference type="InterPro" id="IPR047177">
    <property type="entry name" value="Pept_M20A"/>
</dbReference>
<proteinExistence type="inferred from homology"/>
<evidence type="ECO:0008006" key="9">
    <source>
        <dbReference type="Google" id="ProtNLM"/>
    </source>
</evidence>
<sequence>MPRGSWCTRSSEGVSRCSCTSCPPTAGAPTPHYCWACGIHEDFVSEPAIWHSLVESGQKLWASKMFLAAVAGVSAASLPLVAGSTAASPYPSSTPQLALLVGVFASVLLIILVNVLRVPNNQVKKSKPPSVISELPTADYLGSLLSGAIKLATVSYDKDSPDGMRTDPSKLLEFHTFLEAKFPLVHAAEPKGLRKTVVNSYSLLYEWRGSDPLLEPYMLCAHLDVVPTPDLDLWEHAPFAGVKAPDIEGRSCIWGRGAIDNKHNVLMQLAAVENLLKAGFRPKRTVFLAYGHDEEIGGFDGAKHIAELLIERNVYLDFILDEGPFIISGALPGLKDRHVAFVANCEKGFVNLKLTVDCVPSCHSSMPPAESSIGILANAVAKLERRPFPGHVGGFAETSLSSCRSDCCCCSCTWHCCGCCGYCYCCCC</sequence>
<keyword evidence="4" id="KW-0378">Hydrolase</keyword>
<dbReference type="GO" id="GO:0008233">
    <property type="term" value="F:peptidase activity"/>
    <property type="evidence" value="ECO:0007669"/>
    <property type="project" value="UniProtKB-KW"/>
</dbReference>
<dbReference type="PANTHER" id="PTHR45962">
    <property type="entry name" value="N-FATTY-ACYL-AMINO ACID SYNTHASE/HYDROLASE PM20D1"/>
    <property type="match status" value="1"/>
</dbReference>
<evidence type="ECO:0000313" key="8">
    <source>
        <dbReference type="Proteomes" id="UP000626109"/>
    </source>
</evidence>
<dbReference type="PANTHER" id="PTHR45962:SF1">
    <property type="entry name" value="N-FATTY-ACYL-AMINO ACID SYNTHASE_HYDROLASE PM20D1"/>
    <property type="match status" value="1"/>
</dbReference>
<gene>
    <name evidence="7" type="ORF">PGLA2088_LOCUS37002</name>
</gene>
<keyword evidence="5" id="KW-0862">Zinc</keyword>
<dbReference type="GO" id="GO:0006508">
    <property type="term" value="P:proteolysis"/>
    <property type="evidence" value="ECO:0007669"/>
    <property type="project" value="UniProtKB-KW"/>
</dbReference>
<reference evidence="7" key="1">
    <citation type="submission" date="2021-02" db="EMBL/GenBank/DDBJ databases">
        <authorList>
            <person name="Dougan E. K."/>
            <person name="Rhodes N."/>
            <person name="Thang M."/>
            <person name="Chan C."/>
        </authorList>
    </citation>
    <scope>NUCLEOTIDE SEQUENCE</scope>
</reference>
<evidence type="ECO:0000313" key="7">
    <source>
        <dbReference type="EMBL" id="CAE8712357.1"/>
    </source>
</evidence>
<evidence type="ECO:0000256" key="1">
    <source>
        <dbReference type="ARBA" id="ARBA00006247"/>
    </source>
</evidence>
<dbReference type="GO" id="GO:0043604">
    <property type="term" value="P:amide biosynthetic process"/>
    <property type="evidence" value="ECO:0007669"/>
    <property type="project" value="TreeGrafter"/>
</dbReference>